<keyword evidence="3" id="KW-0812">Transmembrane</keyword>
<comment type="caution">
    <text evidence="4">The sequence shown here is derived from an EMBL/GenBank/DDBJ whole genome shotgun (WGS) entry which is preliminary data.</text>
</comment>
<evidence type="ECO:0000256" key="2">
    <source>
        <dbReference type="SAM" id="MobiDB-lite"/>
    </source>
</evidence>
<feature type="compositionally biased region" description="Acidic residues" evidence="2">
    <location>
        <begin position="37"/>
        <end position="48"/>
    </location>
</feature>
<keyword evidence="3" id="KW-0472">Membrane</keyword>
<dbReference type="OrthoDB" id="2126698at2759"/>
<feature type="transmembrane region" description="Helical" evidence="3">
    <location>
        <begin position="481"/>
        <end position="500"/>
    </location>
</feature>
<sequence length="559" mass="60908">MTDGTNPTTQEELTEPLLPQGDDVESIPPEDVCATTDNDDTNNDDTGDGDNTTEFSFQNEVAEMVNLGIPLAVSFFCRMGMASTDSAFVGHIHNGDNSPEVYLAAAVLSDMMVTLCITPPLAFNQIVSALVGQAMGSNNPKMAGIWLQQSMFWIAVTMTPCLVGLFYVQPCLELLGFSHEISEVAGQYAKWNLLWPVPNGLYQCLRFYFQACGFPRPAMYNNLAFLGINTLLNWIFVFGGPIPGWNGFGFIGAAISLSISRTMQGVCYFIYMFLIKEHHKHAWPDAGWSFTHHTRERTWEFLKQSLPNVGTLLFQAVSSQATTVLLGRLGDAAIAASSALSTVTIPWSGTMSATCGMVSGVRVGYHLGRGDGEAARRASWLMIHFITVMCILTSIVFIPLKRQIMMIATDDDEVIDLAVKVVAAMLVGNYLNLLVGNITSVFGGQGRPLIATILSFGLELPTSIGGMAIVILVLHGNLIGVYWWNAIAGGIEAVIVVWLLTRSNWAKCADDTQRRQEADSNEEEEDAATEPESSLERPSDETSSSDEGDSPETPLIERV</sequence>
<feature type="transmembrane region" description="Helical" evidence="3">
    <location>
        <begin position="101"/>
        <end position="123"/>
    </location>
</feature>
<dbReference type="PANTHER" id="PTHR11206">
    <property type="entry name" value="MULTIDRUG RESISTANCE PROTEIN"/>
    <property type="match status" value="1"/>
</dbReference>
<feature type="transmembrane region" description="Helical" evidence="3">
    <location>
        <begin position="143"/>
        <end position="168"/>
    </location>
</feature>
<dbReference type="Proteomes" id="UP001153069">
    <property type="component" value="Unassembled WGS sequence"/>
</dbReference>
<evidence type="ECO:0000313" key="5">
    <source>
        <dbReference type="Proteomes" id="UP001153069"/>
    </source>
</evidence>
<feature type="transmembrane region" description="Helical" evidence="3">
    <location>
        <begin position="378"/>
        <end position="398"/>
    </location>
</feature>
<feature type="region of interest" description="Disordered" evidence="2">
    <location>
        <begin position="510"/>
        <end position="559"/>
    </location>
</feature>
<gene>
    <name evidence="4" type="ORF">SEMRO_1610_G285790.1</name>
</gene>
<reference evidence="4" key="1">
    <citation type="submission" date="2020-06" db="EMBL/GenBank/DDBJ databases">
        <authorList>
            <consortium name="Plant Systems Biology data submission"/>
        </authorList>
    </citation>
    <scope>NUCLEOTIDE SEQUENCE</scope>
    <source>
        <strain evidence="4">D6</strain>
    </source>
</reference>
<accession>A0A9N8EPL5</accession>
<protein>
    <submittedName>
        <fullName evidence="4">Toxin extrusion protein 1</fullName>
    </submittedName>
</protein>
<keyword evidence="3" id="KW-1133">Transmembrane helix</keyword>
<dbReference type="GO" id="GO:0042910">
    <property type="term" value="F:xenobiotic transmembrane transporter activity"/>
    <property type="evidence" value="ECO:0007669"/>
    <property type="project" value="InterPro"/>
</dbReference>
<feature type="region of interest" description="Disordered" evidence="2">
    <location>
        <begin position="1"/>
        <end position="54"/>
    </location>
</feature>
<dbReference type="InterPro" id="IPR002528">
    <property type="entry name" value="MATE_fam"/>
</dbReference>
<dbReference type="GO" id="GO:0015297">
    <property type="term" value="F:antiporter activity"/>
    <property type="evidence" value="ECO:0007669"/>
    <property type="project" value="InterPro"/>
</dbReference>
<name>A0A9N8EPL5_9STRA</name>
<evidence type="ECO:0000256" key="3">
    <source>
        <dbReference type="SAM" id="Phobius"/>
    </source>
</evidence>
<comment type="similarity">
    <text evidence="1">Belongs to the multi antimicrobial extrusion (MATE) (TC 2.A.66.1) family.</text>
</comment>
<dbReference type="AlphaFoldDB" id="A0A9N8EPL5"/>
<evidence type="ECO:0000313" key="4">
    <source>
        <dbReference type="EMBL" id="CAB9524961.1"/>
    </source>
</evidence>
<feature type="compositionally biased region" description="Acidic residues" evidence="2">
    <location>
        <begin position="519"/>
        <end position="529"/>
    </location>
</feature>
<dbReference type="GO" id="GO:0016020">
    <property type="term" value="C:membrane"/>
    <property type="evidence" value="ECO:0007669"/>
    <property type="project" value="InterPro"/>
</dbReference>
<dbReference type="EMBL" id="CAICTM010001608">
    <property type="protein sequence ID" value="CAB9524961.1"/>
    <property type="molecule type" value="Genomic_DNA"/>
</dbReference>
<keyword evidence="5" id="KW-1185">Reference proteome</keyword>
<feature type="transmembrane region" description="Helical" evidence="3">
    <location>
        <begin position="248"/>
        <end position="271"/>
    </location>
</feature>
<feature type="transmembrane region" description="Helical" evidence="3">
    <location>
        <begin position="418"/>
        <end position="442"/>
    </location>
</feature>
<dbReference type="Pfam" id="PF01554">
    <property type="entry name" value="MatE"/>
    <property type="match status" value="2"/>
</dbReference>
<feature type="compositionally biased region" description="Polar residues" evidence="2">
    <location>
        <begin position="1"/>
        <end position="11"/>
    </location>
</feature>
<proteinExistence type="inferred from homology"/>
<feature type="transmembrane region" description="Helical" evidence="3">
    <location>
        <begin position="223"/>
        <end position="242"/>
    </location>
</feature>
<feature type="transmembrane region" description="Helical" evidence="3">
    <location>
        <begin position="449"/>
        <end position="475"/>
    </location>
</feature>
<organism evidence="4 5">
    <name type="scientific">Seminavis robusta</name>
    <dbReference type="NCBI Taxonomy" id="568900"/>
    <lineage>
        <taxon>Eukaryota</taxon>
        <taxon>Sar</taxon>
        <taxon>Stramenopiles</taxon>
        <taxon>Ochrophyta</taxon>
        <taxon>Bacillariophyta</taxon>
        <taxon>Bacillariophyceae</taxon>
        <taxon>Bacillariophycidae</taxon>
        <taxon>Naviculales</taxon>
        <taxon>Naviculaceae</taxon>
        <taxon>Seminavis</taxon>
    </lineage>
</organism>
<evidence type="ECO:0000256" key="1">
    <source>
        <dbReference type="ARBA" id="ARBA00010199"/>
    </source>
</evidence>